<reference evidence="5" key="2">
    <citation type="submission" date="2020-05" db="EMBL/GenBank/DDBJ databases">
        <title>Classification of alakaliphilic streptomycetes isolated from an alkaline soil next to Lonar Crater, India and a proposal for the recognition of Streptomyces alkaliterrae sp. nov.</title>
        <authorList>
            <person name="Golinska P."/>
        </authorList>
    </citation>
    <scope>NUCLEOTIDE SEQUENCE [LARGE SCALE GENOMIC DNA]</scope>
    <source>
        <strain evidence="5">OF8</strain>
    </source>
</reference>
<dbReference type="EMBL" id="VJYK02000215">
    <property type="protein sequence ID" value="MQS03896.1"/>
    <property type="molecule type" value="Genomic_DNA"/>
</dbReference>
<accession>A0A5P0YUA8</accession>
<evidence type="ECO:0000313" key="3">
    <source>
        <dbReference type="EMBL" id="MQS03896.1"/>
    </source>
</evidence>
<evidence type="ECO:0000313" key="5">
    <source>
        <dbReference type="Proteomes" id="UP000517765"/>
    </source>
</evidence>
<dbReference type="EMBL" id="JABJXA010000184">
    <property type="protein sequence ID" value="MBB1261549.1"/>
    <property type="molecule type" value="Genomic_DNA"/>
</dbReference>
<dbReference type="Proteomes" id="UP000517765">
    <property type="component" value="Unassembled WGS sequence"/>
</dbReference>
<dbReference type="Proteomes" id="UP000320857">
    <property type="component" value="Unassembled WGS sequence"/>
</dbReference>
<keyword evidence="4" id="KW-1185">Reference proteome</keyword>
<name>A0A5P0YUA8_9ACTN</name>
<organism evidence="3 4">
    <name type="scientific">Streptomyces alkaliterrae</name>
    <dbReference type="NCBI Taxonomy" id="2213162"/>
    <lineage>
        <taxon>Bacteria</taxon>
        <taxon>Bacillati</taxon>
        <taxon>Actinomycetota</taxon>
        <taxon>Actinomycetes</taxon>
        <taxon>Kitasatosporales</taxon>
        <taxon>Streptomycetaceae</taxon>
        <taxon>Streptomyces</taxon>
    </lineage>
</organism>
<reference evidence="2" key="3">
    <citation type="journal article" name="Syst. Appl. Microbiol.">
        <title>Streptomyces alkaliterrae sp. nov., isolated from an alkaline soil, and emended descriptions of Streptomyces alkaliphilus, Streptomyces calidiresistens and Streptomyces durbertensis.</title>
        <authorList>
            <person name="Swiecimska M."/>
            <person name="Golinska P."/>
            <person name="Nouioui I."/>
            <person name="Wypij M."/>
            <person name="Rai M."/>
            <person name="Sangal V."/>
            <person name="Goodfellow M."/>
        </authorList>
    </citation>
    <scope>NUCLEOTIDE SEQUENCE</scope>
    <source>
        <strain evidence="2">OF8</strain>
    </source>
</reference>
<dbReference type="AlphaFoldDB" id="A0A5P0YUA8"/>
<dbReference type="InterPro" id="IPR043917">
    <property type="entry name" value="DUF5753"/>
</dbReference>
<gene>
    <name evidence="3" type="ORF">FNX44_018860</name>
    <name evidence="2" type="ORF">H3147_22450</name>
</gene>
<dbReference type="OrthoDB" id="3462393at2"/>
<proteinExistence type="predicted"/>
<dbReference type="RefSeq" id="WP_143649461.1">
    <property type="nucleotide sequence ID" value="NZ_JABJXA010000184.1"/>
</dbReference>
<evidence type="ECO:0000259" key="1">
    <source>
        <dbReference type="Pfam" id="PF19054"/>
    </source>
</evidence>
<reference evidence="3 4" key="1">
    <citation type="submission" date="2019-10" db="EMBL/GenBank/DDBJ databases">
        <title>Streptomyces sp. nov., a novel actinobacterium isolated from alkaline environment.</title>
        <authorList>
            <person name="Golinska P."/>
        </authorList>
    </citation>
    <scope>NUCLEOTIDE SEQUENCE [LARGE SCALE GENOMIC DNA]</scope>
    <source>
        <strain evidence="3 4">OF1</strain>
    </source>
</reference>
<sequence>MVPRVGQAVDEEETAPALLPGPRQTEEYAHAVFQEAVPKLNGATLLHRLSHRLRRRDVLDRADPLKCTFLIHEAALRMAFGSRKIAQAQLGCLLKHPERDNVTVHQRQPLPGGRRDIFVSKVWWGGPCR</sequence>
<dbReference type="Pfam" id="PF19054">
    <property type="entry name" value="DUF5753"/>
    <property type="match status" value="1"/>
</dbReference>
<comment type="caution">
    <text evidence="3">The sequence shown here is derived from an EMBL/GenBank/DDBJ whole genome shotgun (WGS) entry which is preliminary data.</text>
</comment>
<evidence type="ECO:0000313" key="4">
    <source>
        <dbReference type="Proteomes" id="UP000320857"/>
    </source>
</evidence>
<protein>
    <recommendedName>
        <fullName evidence="1">DUF5753 domain-containing protein</fullName>
    </recommendedName>
</protein>
<evidence type="ECO:0000313" key="2">
    <source>
        <dbReference type="EMBL" id="MBB1261549.1"/>
    </source>
</evidence>
<feature type="domain" description="DUF5753" evidence="1">
    <location>
        <begin position="12"/>
        <end position="105"/>
    </location>
</feature>